<keyword evidence="5" id="KW-0902">Two-component regulatory system</keyword>
<evidence type="ECO:0000256" key="2">
    <source>
        <dbReference type="ARBA" id="ARBA00012438"/>
    </source>
</evidence>
<accession>A0A1I5AYV2</accession>
<dbReference type="STRING" id="995034.SAMN05216219_1625"/>
<organism evidence="7 8">
    <name type="scientific">Mycetocola miduiensis</name>
    <dbReference type="NCBI Taxonomy" id="995034"/>
    <lineage>
        <taxon>Bacteria</taxon>
        <taxon>Bacillati</taxon>
        <taxon>Actinomycetota</taxon>
        <taxon>Actinomycetes</taxon>
        <taxon>Micrococcales</taxon>
        <taxon>Microbacteriaceae</taxon>
        <taxon>Mycetocola</taxon>
    </lineage>
</organism>
<keyword evidence="4 7" id="KW-0418">Kinase</keyword>
<gene>
    <name evidence="7" type="ORF">SAMN05216219_1625</name>
</gene>
<keyword evidence="6" id="KW-0472">Membrane</keyword>
<dbReference type="PANTHER" id="PTHR24421">
    <property type="entry name" value="NITRATE/NITRITE SENSOR PROTEIN NARX-RELATED"/>
    <property type="match status" value="1"/>
</dbReference>
<dbReference type="EMBL" id="FOVM01000004">
    <property type="protein sequence ID" value="SFN67643.1"/>
    <property type="molecule type" value="Genomic_DNA"/>
</dbReference>
<evidence type="ECO:0000313" key="8">
    <source>
        <dbReference type="Proteomes" id="UP000198867"/>
    </source>
</evidence>
<dbReference type="RefSeq" id="WP_090710405.1">
    <property type="nucleotide sequence ID" value="NZ_FOVM01000004.1"/>
</dbReference>
<dbReference type="AlphaFoldDB" id="A0A1I5AYV2"/>
<evidence type="ECO:0000256" key="3">
    <source>
        <dbReference type="ARBA" id="ARBA00022679"/>
    </source>
</evidence>
<proteinExistence type="predicted"/>
<feature type="transmembrane region" description="Helical" evidence="6">
    <location>
        <begin position="20"/>
        <end position="43"/>
    </location>
</feature>
<feature type="transmembrane region" description="Helical" evidence="6">
    <location>
        <begin position="104"/>
        <end position="126"/>
    </location>
</feature>
<keyword evidence="6" id="KW-0812">Transmembrane</keyword>
<dbReference type="Proteomes" id="UP000198867">
    <property type="component" value="Unassembled WGS sequence"/>
</dbReference>
<reference evidence="8" key="1">
    <citation type="submission" date="2016-10" db="EMBL/GenBank/DDBJ databases">
        <authorList>
            <person name="Varghese N."/>
            <person name="Submissions S."/>
        </authorList>
    </citation>
    <scope>NUCLEOTIDE SEQUENCE [LARGE SCALE GENOMIC DNA]</scope>
    <source>
        <strain evidence="8">CGMCC 1.11101</strain>
    </source>
</reference>
<feature type="transmembrane region" description="Helical" evidence="6">
    <location>
        <begin position="49"/>
        <end position="68"/>
    </location>
</feature>
<keyword evidence="8" id="KW-1185">Reference proteome</keyword>
<dbReference type="OrthoDB" id="227596at2"/>
<dbReference type="GO" id="GO:0000160">
    <property type="term" value="P:phosphorelay signal transduction system"/>
    <property type="evidence" value="ECO:0007669"/>
    <property type="project" value="UniProtKB-KW"/>
</dbReference>
<evidence type="ECO:0000256" key="4">
    <source>
        <dbReference type="ARBA" id="ARBA00022777"/>
    </source>
</evidence>
<keyword evidence="3" id="KW-0808">Transferase</keyword>
<feature type="transmembrane region" description="Helical" evidence="6">
    <location>
        <begin position="138"/>
        <end position="165"/>
    </location>
</feature>
<evidence type="ECO:0000256" key="6">
    <source>
        <dbReference type="SAM" id="Phobius"/>
    </source>
</evidence>
<dbReference type="InterPro" id="IPR050482">
    <property type="entry name" value="Sensor_HK_TwoCompSys"/>
</dbReference>
<name>A0A1I5AYV2_9MICO</name>
<keyword evidence="6" id="KW-1133">Transmembrane helix</keyword>
<evidence type="ECO:0000256" key="5">
    <source>
        <dbReference type="ARBA" id="ARBA00023012"/>
    </source>
</evidence>
<protein>
    <recommendedName>
        <fullName evidence="2">histidine kinase</fullName>
        <ecNumber evidence="2">2.7.13.3</ecNumber>
    </recommendedName>
</protein>
<evidence type="ECO:0000313" key="7">
    <source>
        <dbReference type="EMBL" id="SFN67643.1"/>
    </source>
</evidence>
<evidence type="ECO:0000256" key="1">
    <source>
        <dbReference type="ARBA" id="ARBA00000085"/>
    </source>
</evidence>
<dbReference type="Gene3D" id="3.30.565.10">
    <property type="entry name" value="Histidine kinase-like ATPase, C-terminal domain"/>
    <property type="match status" value="1"/>
</dbReference>
<dbReference type="GO" id="GO:0004673">
    <property type="term" value="F:protein histidine kinase activity"/>
    <property type="evidence" value="ECO:0007669"/>
    <property type="project" value="UniProtKB-EC"/>
</dbReference>
<sequence>MRFTQQLPAALPVLGRRALFILLGGIAAVPPMVAWSWFLLVLGDDNASAAARAGAVVIVGLMTVPVFLSGAGTLERRLVNSLLGSSIPEPGVPRSADARVRGSLFFAGHLAVGGLLVAAPALATVLQTRQPAGDLSGMSGVATVAVVAVVVLPALVIATAVGVVLPRIAAALLGPSAAEAAVVANAEADRVRRQNVLARALQTSISRALALTSDETGRAAGILDADPDAARAALGRAERALRAAAADLVYSFTVLRGPSMATGDVDPVPERPLTDLDDLIEESRQAGLDIRLNSEGDLERVPAALSTAAFRIVEDSVTRALRHASPPQASLRCAVSADALEINLFNPAEGMPRDGDGIDSIRERVEFLGGRCVIGATGDGWLVRVVLPTHHAFT</sequence>
<dbReference type="InterPro" id="IPR036890">
    <property type="entry name" value="HATPase_C_sf"/>
</dbReference>
<dbReference type="EC" id="2.7.13.3" evidence="2"/>
<comment type="catalytic activity">
    <reaction evidence="1">
        <text>ATP + protein L-histidine = ADP + protein N-phospho-L-histidine.</text>
        <dbReference type="EC" id="2.7.13.3"/>
    </reaction>
</comment>
<dbReference type="PANTHER" id="PTHR24421:SF10">
    <property type="entry name" value="NITRATE_NITRITE SENSOR PROTEIN NARQ"/>
    <property type="match status" value="1"/>
</dbReference>